<organism evidence="1">
    <name type="scientific">Sphingomonas sp. NS2</name>
    <dbReference type="NCBI Taxonomy" id="908605"/>
    <lineage>
        <taxon>Bacteria</taxon>
        <taxon>Pseudomonadati</taxon>
        <taxon>Pseudomonadota</taxon>
        <taxon>Alphaproteobacteria</taxon>
        <taxon>Sphingomonadales</taxon>
        <taxon>Sphingomonadaceae</taxon>
        <taxon>Sphingomonas</taxon>
    </lineage>
</organism>
<name>A0A0D4ZY82_9SPHN</name>
<accession>A0A0D4ZY82</accession>
<dbReference type="EMBL" id="KM017070">
    <property type="protein sequence ID" value="AJW29207.1"/>
    <property type="molecule type" value="Genomic_DNA"/>
</dbReference>
<evidence type="ECO:0000313" key="1">
    <source>
        <dbReference type="EMBL" id="AJW29207.1"/>
    </source>
</evidence>
<reference evidence="1" key="1">
    <citation type="submission" date="2014-06" db="EMBL/GenBank/DDBJ databases">
        <title>Molecular and ecological studies on carbamate pesticide degrading bacteria isolated from agricultural soils.</title>
        <authorList>
            <person name="Kim D.-U."/>
            <person name="Ka J.-O."/>
        </authorList>
    </citation>
    <scope>NUCLEOTIDE SEQUENCE</scope>
    <source>
        <strain evidence="1">NS2</strain>
        <plasmid evidence="1">201</plasmid>
    </source>
</reference>
<sequence>MRSREKARLQALWMAYDNATAGADALLNPHSHHTALSVAR</sequence>
<proteinExistence type="predicted"/>
<geneLocation type="plasmid" evidence="1">
    <name>201</name>
</geneLocation>
<protein>
    <submittedName>
        <fullName evidence="1">Uncharacterized protein</fullName>
    </submittedName>
</protein>
<gene>
    <name evidence="1" type="ORF">plasmid201_019</name>
</gene>
<keyword evidence="1" id="KW-0614">Plasmid</keyword>
<dbReference type="AlphaFoldDB" id="A0A0D4ZY82"/>